<dbReference type="CDD" id="cd13120">
    <property type="entry name" value="BF2867_like_N"/>
    <property type="match status" value="1"/>
</dbReference>
<sequence length="957" mass="108193">MNKRKIFLHSLNRFRMAGAVIAVMLFAACDDEETMGVRSNGDTICFNPMQQTDEWNELPQSRSTGNAHSEDAQSADTTYVVKLDCETPDGKPLYLHVQVTDGIKCAGTEAMTEDVPATRGVQVTGADNFHDTFGMYAVSYEQWNPTQDYNLMINLKVEKRSNWQTDIKWPTKGRVDFYAYAPHSDATGRNFNITYSKHTTEEGPIFHVRQTDAISPSESPDLMFASPGGFNAGNGGNAVRLNFKHVLSAIKIRTHQTEFFKGRLESLKILNACRDADFHLKPSAITISNRGNRGPITLVQNGTANIDKDQELISHGGAFFMIPQAINNNNPVELEIRFAPEGKPAQTTKIKLSAPDGGWWYQSRTYTYTLSNSESTPNPEWDYIFEVENTGGIYNLDFNNRNQSISVQSYTYPKGEPNNKKAVDWNYEYSTDDGVTWLQPENGSFANILNIFEGHKNAPSSSDGTNHSLNVAVKYPDERGWENLEDIELQSQQPTGSENYPHDLSTDGGKILTTTANCYIVNKPGWYSFPMVFGNAIKNGQTNSSAFLCTLQGTDIMRNLVNSKGTPINNPYVYNHNLQINNAGLLWQDSPNLVNRIQFHNGTHIKFYVDGNTIKQGNAVICAFYNREVAWSWHIWVTPYGLTQKVNDFGNPLSDITLYDNSNGAYQAMGMPIGHCTGDSKIYQRRSMKLRFISKVGDEKIITLQRQEFRERKPGNTPLYQWGRTTPIPAGIYKESMAHRDPCPFKDLYWGDNVNQKSIKSRAITVPTSESIIYPHELWARELKGLMNWHNDRVRNRWDNDPSLNGTVQSGKVKKTIYDPSPRGYAVPRGRVFEQFLTEGFSESQYTTLKYWNAQVYSKDSYVKEYGARFRVRRNAYDWQTIFMPSTGFLNGSAMVDWGQPTIFDVALTGVYWTAECVNSTLLARALHFGFREVDPFICIRYSDGTADCNAILPVKE</sequence>
<dbReference type="Pfam" id="PF13149">
    <property type="entry name" value="Mfa_like_1"/>
    <property type="match status" value="1"/>
</dbReference>
<dbReference type="Gene3D" id="2.60.40.2620">
    <property type="entry name" value="Fimbrillin-like"/>
    <property type="match status" value="1"/>
</dbReference>
<dbReference type="EMBL" id="ASSM01000010">
    <property type="protein sequence ID" value="EOR99302.1"/>
    <property type="molecule type" value="Genomic_DNA"/>
</dbReference>
<dbReference type="PROSITE" id="PS51257">
    <property type="entry name" value="PROKAR_LIPOPROTEIN"/>
    <property type="match status" value="1"/>
</dbReference>
<dbReference type="HOGENOM" id="CLU_015155_0_0_10"/>
<evidence type="ECO:0000313" key="1">
    <source>
        <dbReference type="EMBL" id="EOR99302.1"/>
    </source>
</evidence>
<dbReference type="AlphaFoldDB" id="R9H5F9"/>
<reference evidence="1 2" key="1">
    <citation type="submission" date="2013-04" db="EMBL/GenBank/DDBJ databases">
        <title>The Genome Sequence of Bacteroides thetaiotaomicron dnLKV9.</title>
        <authorList>
            <consortium name="The Broad Institute Genomics Platform"/>
            <consortium name="The Broad Institute Genome Sequencing Center for Infectious Disease"/>
            <person name="Earl A."/>
            <person name="Xavier R."/>
            <person name="Kuhn K."/>
            <person name="Stappenbeck T."/>
            <person name="Walker B."/>
            <person name="Young S."/>
            <person name="Zeng Q."/>
            <person name="Gargeya S."/>
            <person name="Fitzgerald M."/>
            <person name="Haas B."/>
            <person name="Abouelleil A."/>
            <person name="Allen A.W."/>
            <person name="Alvarado L."/>
            <person name="Arachchi H.M."/>
            <person name="Berlin A.M."/>
            <person name="Chapman S.B."/>
            <person name="Gainer-Dewar J."/>
            <person name="Goldberg J."/>
            <person name="Griggs A."/>
            <person name="Gujja S."/>
            <person name="Hansen M."/>
            <person name="Howarth C."/>
            <person name="Imamovic A."/>
            <person name="Ireland A."/>
            <person name="Larimer J."/>
            <person name="McCowan C."/>
            <person name="Murphy C."/>
            <person name="Pearson M."/>
            <person name="Poon T.W."/>
            <person name="Priest M."/>
            <person name="Roberts A."/>
            <person name="Saif S."/>
            <person name="Shea T."/>
            <person name="Sisk P."/>
            <person name="Sykes S."/>
            <person name="Wortman J."/>
            <person name="Nusbaum C."/>
            <person name="Birren B."/>
        </authorList>
    </citation>
    <scope>NUCLEOTIDE SEQUENCE [LARGE SCALE GENOMIC DNA]</scope>
    <source>
        <strain evidence="2">dnLKV9</strain>
    </source>
</reference>
<organism evidence="1 2">
    <name type="scientific">Bacteroides thetaiotaomicron dnLKV9</name>
    <dbReference type="NCBI Taxonomy" id="1235785"/>
    <lineage>
        <taxon>Bacteria</taxon>
        <taxon>Pseudomonadati</taxon>
        <taxon>Bacteroidota</taxon>
        <taxon>Bacteroidia</taxon>
        <taxon>Bacteroidales</taxon>
        <taxon>Bacteroidaceae</taxon>
        <taxon>Bacteroides</taxon>
    </lineage>
</organism>
<dbReference type="RefSeq" id="WP_016268888.1">
    <property type="nucleotide sequence ID" value="NZ_KE159460.1"/>
</dbReference>
<proteinExistence type="predicted"/>
<protein>
    <recommendedName>
        <fullName evidence="3">Fimbrillin family protein</fullName>
    </recommendedName>
</protein>
<evidence type="ECO:0008006" key="3">
    <source>
        <dbReference type="Google" id="ProtNLM"/>
    </source>
</evidence>
<dbReference type="InterPro" id="IPR042278">
    <property type="entry name" value="Mfa-like_1_N"/>
</dbReference>
<accession>R9H5F9</accession>
<name>R9H5F9_BACT4</name>
<dbReference type="InterPro" id="IPR025049">
    <property type="entry name" value="Mfa-like_1"/>
</dbReference>
<dbReference type="Proteomes" id="UP000014207">
    <property type="component" value="Unassembled WGS sequence"/>
</dbReference>
<dbReference type="PATRIC" id="fig|1235785.3.peg.3209"/>
<comment type="caution">
    <text evidence="1">The sequence shown here is derived from an EMBL/GenBank/DDBJ whole genome shotgun (WGS) entry which is preliminary data.</text>
</comment>
<gene>
    <name evidence="1" type="ORF">C799_03182</name>
</gene>
<evidence type="ECO:0000313" key="2">
    <source>
        <dbReference type="Proteomes" id="UP000014207"/>
    </source>
</evidence>